<dbReference type="RefSeq" id="WP_177232692.1">
    <property type="nucleotide sequence ID" value="NZ_FOYT01000004.1"/>
</dbReference>
<dbReference type="Proteomes" id="UP000198531">
    <property type="component" value="Unassembled WGS sequence"/>
</dbReference>
<dbReference type="InterPro" id="IPR055934">
    <property type="entry name" value="DUF7512"/>
</dbReference>
<reference evidence="3" key="1">
    <citation type="submission" date="2016-10" db="EMBL/GenBank/DDBJ databases">
        <authorList>
            <person name="Varghese N."/>
            <person name="Submissions S."/>
        </authorList>
    </citation>
    <scope>NUCLEOTIDE SEQUENCE [LARGE SCALE GENOMIC DNA]</scope>
    <source>
        <strain evidence="3">CGMCC 1.7736</strain>
    </source>
</reference>
<gene>
    <name evidence="2" type="ORF">SAMN04487947_3641</name>
</gene>
<protein>
    <submittedName>
        <fullName evidence="2">Uncharacterized protein</fullName>
    </submittedName>
</protein>
<sequence length="49" mass="5087">MLGLEGLSGNMLAATLIGLVLVEAIVLYVGYGILESALGKRVTDLIRGI</sequence>
<organism evidence="2 3">
    <name type="scientific">Halogeometricum rufum</name>
    <dbReference type="NCBI Taxonomy" id="553469"/>
    <lineage>
        <taxon>Archaea</taxon>
        <taxon>Methanobacteriati</taxon>
        <taxon>Methanobacteriota</taxon>
        <taxon>Stenosarchaea group</taxon>
        <taxon>Halobacteria</taxon>
        <taxon>Halobacteriales</taxon>
        <taxon>Haloferacaceae</taxon>
        <taxon>Halogeometricum</taxon>
    </lineage>
</organism>
<keyword evidence="1" id="KW-0812">Transmembrane</keyword>
<dbReference type="AlphaFoldDB" id="A0A1I6IS64"/>
<evidence type="ECO:0000313" key="3">
    <source>
        <dbReference type="Proteomes" id="UP000198531"/>
    </source>
</evidence>
<dbReference type="OrthoDB" id="255777at2157"/>
<evidence type="ECO:0000256" key="1">
    <source>
        <dbReference type="SAM" id="Phobius"/>
    </source>
</evidence>
<keyword evidence="3" id="KW-1185">Reference proteome</keyword>
<dbReference type="Pfam" id="PF24352">
    <property type="entry name" value="DUF7512"/>
    <property type="match status" value="1"/>
</dbReference>
<name>A0A1I6IS64_9EURY</name>
<keyword evidence="1" id="KW-0472">Membrane</keyword>
<evidence type="ECO:0000313" key="2">
    <source>
        <dbReference type="EMBL" id="SFR69573.1"/>
    </source>
</evidence>
<proteinExistence type="predicted"/>
<feature type="transmembrane region" description="Helical" evidence="1">
    <location>
        <begin position="12"/>
        <end position="34"/>
    </location>
</feature>
<dbReference type="EMBL" id="FOYT01000004">
    <property type="protein sequence ID" value="SFR69573.1"/>
    <property type="molecule type" value="Genomic_DNA"/>
</dbReference>
<keyword evidence="1" id="KW-1133">Transmembrane helix</keyword>
<accession>A0A1I6IS64</accession>